<dbReference type="PANTHER" id="PTHR30151:SF0">
    <property type="entry name" value="ABC TRANSPORTER PERMEASE PROTEIN MJ0413-RELATED"/>
    <property type="match status" value="1"/>
</dbReference>
<evidence type="ECO:0000259" key="8">
    <source>
        <dbReference type="PROSITE" id="PS50928"/>
    </source>
</evidence>
<evidence type="ECO:0000313" key="10">
    <source>
        <dbReference type="Proteomes" id="UP000245212"/>
    </source>
</evidence>
<evidence type="ECO:0000256" key="1">
    <source>
        <dbReference type="ARBA" id="ARBA00004651"/>
    </source>
</evidence>
<dbReference type="Gene3D" id="1.10.3720.10">
    <property type="entry name" value="MetI-like"/>
    <property type="match status" value="1"/>
</dbReference>
<evidence type="ECO:0000313" key="9">
    <source>
        <dbReference type="EMBL" id="PWF25474.1"/>
    </source>
</evidence>
<feature type="transmembrane region" description="Helical" evidence="7">
    <location>
        <begin position="74"/>
        <end position="94"/>
    </location>
</feature>
<feature type="transmembrane region" description="Helical" evidence="7">
    <location>
        <begin position="133"/>
        <end position="152"/>
    </location>
</feature>
<comment type="subcellular location">
    <subcellularLocation>
        <location evidence="1 7">Cell membrane</location>
        <topology evidence="1 7">Multi-pass membrane protein</topology>
    </subcellularLocation>
</comment>
<evidence type="ECO:0000256" key="5">
    <source>
        <dbReference type="ARBA" id="ARBA00022989"/>
    </source>
</evidence>
<dbReference type="CDD" id="cd06261">
    <property type="entry name" value="TM_PBP2"/>
    <property type="match status" value="1"/>
</dbReference>
<dbReference type="SUPFAM" id="SSF161098">
    <property type="entry name" value="MetI-like"/>
    <property type="match status" value="1"/>
</dbReference>
<keyword evidence="3" id="KW-1003">Cell membrane</keyword>
<protein>
    <submittedName>
        <fullName evidence="9">ABC transporter permease</fullName>
    </submittedName>
</protein>
<dbReference type="PROSITE" id="PS50928">
    <property type="entry name" value="ABC_TM1"/>
    <property type="match status" value="1"/>
</dbReference>
<feature type="transmembrane region" description="Helical" evidence="7">
    <location>
        <begin position="106"/>
        <end position="127"/>
    </location>
</feature>
<dbReference type="Pfam" id="PF00528">
    <property type="entry name" value="BPD_transp_1"/>
    <property type="match status" value="1"/>
</dbReference>
<keyword evidence="10" id="KW-1185">Reference proteome</keyword>
<reference evidence="10" key="1">
    <citation type="submission" date="2018-05" db="EMBL/GenBank/DDBJ databases">
        <authorList>
            <person name="Li Y."/>
        </authorList>
    </citation>
    <scope>NUCLEOTIDE SEQUENCE [LARGE SCALE GENOMIC DNA]</scope>
    <source>
        <strain evidence="10">3d-2-2</strain>
    </source>
</reference>
<feature type="domain" description="ABC transmembrane type-1" evidence="8">
    <location>
        <begin position="67"/>
        <end position="252"/>
    </location>
</feature>
<keyword evidence="2 7" id="KW-0813">Transport</keyword>
<feature type="transmembrane region" description="Helical" evidence="7">
    <location>
        <begin position="172"/>
        <end position="191"/>
    </location>
</feature>
<organism evidence="9 10">
    <name type="scientific">Corticimicrobacter populi</name>
    <dbReference type="NCBI Taxonomy" id="2175229"/>
    <lineage>
        <taxon>Bacteria</taxon>
        <taxon>Pseudomonadati</taxon>
        <taxon>Pseudomonadota</taxon>
        <taxon>Betaproteobacteria</taxon>
        <taxon>Burkholderiales</taxon>
        <taxon>Alcaligenaceae</taxon>
        <taxon>Corticimicrobacter</taxon>
    </lineage>
</organism>
<evidence type="ECO:0000256" key="6">
    <source>
        <dbReference type="ARBA" id="ARBA00023136"/>
    </source>
</evidence>
<keyword evidence="4 7" id="KW-0812">Transmembrane</keyword>
<dbReference type="PANTHER" id="PTHR30151">
    <property type="entry name" value="ALKANE SULFONATE ABC TRANSPORTER-RELATED, MEMBRANE SUBUNIT"/>
    <property type="match status" value="1"/>
</dbReference>
<dbReference type="EMBL" id="QETA01000001">
    <property type="protein sequence ID" value="PWF25474.1"/>
    <property type="molecule type" value="Genomic_DNA"/>
</dbReference>
<keyword evidence="5 7" id="KW-1133">Transmembrane helix</keyword>
<evidence type="ECO:0000256" key="3">
    <source>
        <dbReference type="ARBA" id="ARBA00022475"/>
    </source>
</evidence>
<gene>
    <name evidence="9" type="ORF">DD235_04925</name>
</gene>
<evidence type="ECO:0000256" key="2">
    <source>
        <dbReference type="ARBA" id="ARBA00022448"/>
    </source>
</evidence>
<keyword evidence="6 7" id="KW-0472">Membrane</keyword>
<sequence length="261" mass="28035">MNGMRRALAATLSYLWSGWGAIASLCLFMAAWEWGAHVYGDLALPAPMAVFGRLGDMLVQGGAWGELAVSARRAMLGFALALAAGSLLGMLAGLSMTAAMVSRPLVTLLVGMPPIAWLVLAMLWFGTGDITPVFTVLVACFPVVFAAAMQGARTLDGGLRDMARAYRLPRRLLFTELYLPHMLSYLFPAWITALGSSWKVVVMAELLSAPDGVGAALAVSRSHLDTEASLAWIAAILGLLLAVEYLVLEPIKRRVERWRTA</sequence>
<feature type="transmembrane region" description="Helical" evidence="7">
    <location>
        <begin position="230"/>
        <end position="248"/>
    </location>
</feature>
<dbReference type="AlphaFoldDB" id="A0A2V1K2L7"/>
<dbReference type="InterPro" id="IPR035906">
    <property type="entry name" value="MetI-like_sf"/>
</dbReference>
<dbReference type="GO" id="GO:0005886">
    <property type="term" value="C:plasma membrane"/>
    <property type="evidence" value="ECO:0007669"/>
    <property type="project" value="UniProtKB-SubCell"/>
</dbReference>
<dbReference type="Proteomes" id="UP000245212">
    <property type="component" value="Unassembled WGS sequence"/>
</dbReference>
<dbReference type="GO" id="GO:0055085">
    <property type="term" value="P:transmembrane transport"/>
    <property type="evidence" value="ECO:0007669"/>
    <property type="project" value="InterPro"/>
</dbReference>
<comment type="similarity">
    <text evidence="7">Belongs to the binding-protein-dependent transport system permease family.</text>
</comment>
<dbReference type="InterPro" id="IPR000515">
    <property type="entry name" value="MetI-like"/>
</dbReference>
<evidence type="ECO:0000256" key="4">
    <source>
        <dbReference type="ARBA" id="ARBA00022692"/>
    </source>
</evidence>
<feature type="transmembrane region" description="Helical" evidence="7">
    <location>
        <begin position="12"/>
        <end position="32"/>
    </location>
</feature>
<accession>A0A2V1K2L7</accession>
<name>A0A2V1K2L7_9BURK</name>
<comment type="caution">
    <text evidence="9">The sequence shown here is derived from an EMBL/GenBank/DDBJ whole genome shotgun (WGS) entry which is preliminary data.</text>
</comment>
<evidence type="ECO:0000256" key="7">
    <source>
        <dbReference type="RuleBase" id="RU363032"/>
    </source>
</evidence>
<proteinExistence type="inferred from homology"/>